<dbReference type="AlphaFoldDB" id="A0AAD5RIS1"/>
<feature type="region of interest" description="Disordered" evidence="1">
    <location>
        <begin position="58"/>
        <end position="104"/>
    </location>
</feature>
<proteinExistence type="predicted"/>
<dbReference type="EMBL" id="JAKWBI020000483">
    <property type="protein sequence ID" value="KAJ2894546.1"/>
    <property type="molecule type" value="Genomic_DNA"/>
</dbReference>
<evidence type="ECO:0000313" key="3">
    <source>
        <dbReference type="Proteomes" id="UP001201980"/>
    </source>
</evidence>
<dbReference type="Proteomes" id="UP001201980">
    <property type="component" value="Unassembled WGS sequence"/>
</dbReference>
<comment type="caution">
    <text evidence="2">The sequence shown here is derived from an EMBL/GenBank/DDBJ whole genome shotgun (WGS) entry which is preliminary data.</text>
</comment>
<name>A0AAD5RIS1_9PEZI</name>
<gene>
    <name evidence="2" type="ORF">MKZ38_007451</name>
</gene>
<protein>
    <submittedName>
        <fullName evidence="2">Uncharacterized protein</fullName>
    </submittedName>
</protein>
<evidence type="ECO:0000313" key="2">
    <source>
        <dbReference type="EMBL" id="KAJ2894546.1"/>
    </source>
</evidence>
<accession>A0AAD5RIS1</accession>
<reference evidence="2" key="1">
    <citation type="submission" date="2022-07" db="EMBL/GenBank/DDBJ databases">
        <title>Draft genome sequence of Zalerion maritima ATCC 34329, a (micro)plastics degrading marine fungus.</title>
        <authorList>
            <person name="Paco A."/>
            <person name="Goncalves M.F.M."/>
            <person name="Rocha-Santos T.A.P."/>
            <person name="Alves A."/>
        </authorList>
    </citation>
    <scope>NUCLEOTIDE SEQUENCE</scope>
    <source>
        <strain evidence="2">ATCC 34329</strain>
    </source>
</reference>
<keyword evidence="3" id="KW-1185">Reference proteome</keyword>
<organism evidence="2 3">
    <name type="scientific">Zalerion maritima</name>
    <dbReference type="NCBI Taxonomy" id="339359"/>
    <lineage>
        <taxon>Eukaryota</taxon>
        <taxon>Fungi</taxon>
        <taxon>Dikarya</taxon>
        <taxon>Ascomycota</taxon>
        <taxon>Pezizomycotina</taxon>
        <taxon>Sordariomycetes</taxon>
        <taxon>Lulworthiomycetidae</taxon>
        <taxon>Lulworthiales</taxon>
        <taxon>Lulworthiaceae</taxon>
        <taxon>Zalerion</taxon>
    </lineage>
</organism>
<evidence type="ECO:0000256" key="1">
    <source>
        <dbReference type="SAM" id="MobiDB-lite"/>
    </source>
</evidence>
<sequence length="174" mass="19209">MKPKETWVQIRDNATICPPTYSDDHVWAYHVDGNGQSQYLFDKAGNFVPYAEVALSASASKSDSGKSDKSNGSKRSSSSKDSKHSGSSKKSKSSKSDSGLSSNTPATVGWECHWCQTVNYTDHQMIPFMDPLRDHNGNILRNEHGNVDFGEYPYIPCIGCDGRCNPYCTVLFDP</sequence>